<feature type="transmembrane region" description="Helical" evidence="1">
    <location>
        <begin position="337"/>
        <end position="355"/>
    </location>
</feature>
<proteinExistence type="predicted"/>
<evidence type="ECO:0008006" key="4">
    <source>
        <dbReference type="Google" id="ProtNLM"/>
    </source>
</evidence>
<feature type="transmembrane region" description="Helical" evidence="1">
    <location>
        <begin position="313"/>
        <end position="331"/>
    </location>
</feature>
<dbReference type="Proteomes" id="UP000183685">
    <property type="component" value="Unassembled WGS sequence"/>
</dbReference>
<feature type="transmembrane region" description="Helical" evidence="1">
    <location>
        <begin position="207"/>
        <end position="230"/>
    </location>
</feature>
<evidence type="ECO:0000256" key="1">
    <source>
        <dbReference type="SAM" id="Phobius"/>
    </source>
</evidence>
<gene>
    <name evidence="2" type="ORF">SAMN04488071_3199</name>
</gene>
<feature type="transmembrane region" description="Helical" evidence="1">
    <location>
        <begin position="150"/>
        <end position="168"/>
    </location>
</feature>
<keyword evidence="3" id="KW-1185">Reference proteome</keyword>
<feature type="transmembrane region" description="Helical" evidence="1">
    <location>
        <begin position="250"/>
        <end position="274"/>
    </location>
</feature>
<feature type="transmembrane region" description="Helical" evidence="1">
    <location>
        <begin position="12"/>
        <end position="32"/>
    </location>
</feature>
<dbReference type="AlphaFoldDB" id="A0A1G7DPB3"/>
<feature type="transmembrane region" description="Helical" evidence="1">
    <location>
        <begin position="103"/>
        <end position="129"/>
    </location>
</feature>
<reference evidence="2 3" key="1">
    <citation type="submission" date="2016-10" db="EMBL/GenBank/DDBJ databases">
        <authorList>
            <person name="de Groot N.N."/>
        </authorList>
    </citation>
    <scope>NUCLEOTIDE SEQUENCE [LARGE SCALE GENOMIC DNA]</scope>
    <source>
        <strain evidence="2 3">CGMCC 1.9109</strain>
    </source>
</reference>
<dbReference type="SUPFAM" id="SSF103473">
    <property type="entry name" value="MFS general substrate transporter"/>
    <property type="match status" value="1"/>
</dbReference>
<dbReference type="RefSeq" id="WP_068304752.1">
    <property type="nucleotide sequence ID" value="NZ_FNAK01000007.1"/>
</dbReference>
<name>A0A1G7DPB3_9PROT</name>
<feature type="transmembrane region" description="Helical" evidence="1">
    <location>
        <begin position="79"/>
        <end position="97"/>
    </location>
</feature>
<accession>A0A1G7DPB3</accession>
<organism evidence="2 3">
    <name type="scientific">Kordiimonas lacus</name>
    <dbReference type="NCBI Taxonomy" id="637679"/>
    <lineage>
        <taxon>Bacteria</taxon>
        <taxon>Pseudomonadati</taxon>
        <taxon>Pseudomonadota</taxon>
        <taxon>Alphaproteobacteria</taxon>
        <taxon>Kordiimonadales</taxon>
        <taxon>Kordiimonadaceae</taxon>
        <taxon>Kordiimonas</taxon>
    </lineage>
</organism>
<feature type="transmembrane region" description="Helical" evidence="1">
    <location>
        <begin position="280"/>
        <end position="301"/>
    </location>
</feature>
<keyword evidence="1" id="KW-1133">Transmembrane helix</keyword>
<feature type="transmembrane region" description="Helical" evidence="1">
    <location>
        <begin position="52"/>
        <end position="72"/>
    </location>
</feature>
<feature type="transmembrane region" description="Helical" evidence="1">
    <location>
        <begin position="375"/>
        <end position="396"/>
    </location>
</feature>
<keyword evidence="1" id="KW-0812">Transmembrane</keyword>
<dbReference type="InterPro" id="IPR036259">
    <property type="entry name" value="MFS_trans_sf"/>
</dbReference>
<keyword evidence="1" id="KW-0472">Membrane</keyword>
<evidence type="ECO:0000313" key="3">
    <source>
        <dbReference type="Proteomes" id="UP000183685"/>
    </source>
</evidence>
<evidence type="ECO:0000313" key="2">
    <source>
        <dbReference type="EMBL" id="SDE53403.1"/>
    </source>
</evidence>
<feature type="transmembrane region" description="Helical" evidence="1">
    <location>
        <begin position="402"/>
        <end position="421"/>
    </location>
</feature>
<protein>
    <recommendedName>
        <fullName evidence="4">Major Facilitator Superfamily protein</fullName>
    </recommendedName>
</protein>
<dbReference type="STRING" id="637679.GCA_001550055_02108"/>
<sequence>MSQAVEKTTWRTPEVCLILMAAAAPFAFSIWMTLLNNFTVEVAGFTGTEIGILQSLREIPGFLAFTAVFVLLALREQVFAVLSLAVLGLGVAITGLFPTTYGLYFTTIIMSVGFHYFETIQMSLSLQWLPKAVAPRALGRQMSAKSVGSLLAYGVIFATIFVLAPEMIDEMSQPKLQGHGQELIDASTTVPATTEIAPMIDEGRQHFYVVLYMIGGGITAALALFIWLAFPRIDGHEVQHKHMVLRKRYWLYYALTFMGGARRQIFVVFAGFLLVTKFDYSVIEITGLYLINHIVTSWFAPKLGGLISRFGERRALIFEYIGLILVFGGYAMVETSAWAAALYVLDHLFFSFAIAQKSYLQKIADGRDIAATSSVSFSINHIAAVVIPAVFGAVLWPISPALVFIAGAIMAAISLVLSFNVPSAPEPGNEVVWGKVPPALPAE</sequence>
<dbReference type="Gene3D" id="1.20.1250.20">
    <property type="entry name" value="MFS general substrate transporter like domains"/>
    <property type="match status" value="2"/>
</dbReference>
<dbReference type="OrthoDB" id="9774288at2"/>
<dbReference type="EMBL" id="FNAK01000007">
    <property type="protein sequence ID" value="SDE53403.1"/>
    <property type="molecule type" value="Genomic_DNA"/>
</dbReference>